<name>B8DK36_NITV9</name>
<dbReference type="Gene3D" id="2.160.10.10">
    <property type="entry name" value="Hexapeptide repeat proteins"/>
    <property type="match status" value="1"/>
</dbReference>
<evidence type="ECO:0000256" key="1">
    <source>
        <dbReference type="ARBA" id="ARBA00007274"/>
    </source>
</evidence>
<organism evidence="3">
    <name type="scientific">Nitratidesulfovibrio vulgaris (strain DSM 19637 / Miyazaki F)</name>
    <name type="common">Desulfovibrio vulgaris</name>
    <dbReference type="NCBI Taxonomy" id="883"/>
    <lineage>
        <taxon>Bacteria</taxon>
        <taxon>Pseudomonadati</taxon>
        <taxon>Thermodesulfobacteriota</taxon>
        <taxon>Desulfovibrionia</taxon>
        <taxon>Desulfovibrionales</taxon>
        <taxon>Desulfovibrionaceae</taxon>
        <taxon>Nitratidesulfovibrio</taxon>
    </lineage>
</organism>
<dbReference type="PANTHER" id="PTHR23416:SF23">
    <property type="entry name" value="ACETYLTRANSFERASE C18B11.09C-RELATED"/>
    <property type="match status" value="1"/>
</dbReference>
<reference evidence="3" key="1">
    <citation type="submission" date="2008-10" db="EMBL/GenBank/DDBJ databases">
        <title>Complete sequence of Desulfovibrio vulgaris str. 'Miyazaki F'.</title>
        <authorList>
            <person name="Lucas S."/>
            <person name="Copeland A."/>
            <person name="Lapidus A."/>
            <person name="Glavina del Rio T."/>
            <person name="Dalin E."/>
            <person name="Tice H."/>
            <person name="Bruce D."/>
            <person name="Goodwin L."/>
            <person name="Pitluck S."/>
            <person name="Sims D."/>
            <person name="Brettin T."/>
            <person name="Detter J.C."/>
            <person name="Han C."/>
            <person name="Larimer F."/>
            <person name="Land M."/>
            <person name="Hauser L."/>
            <person name="Kyrpides N."/>
            <person name="Mikhailova N."/>
            <person name="Hazen T.C."/>
            <person name="Richardson P."/>
        </authorList>
    </citation>
    <scope>NUCLEOTIDE SEQUENCE</scope>
    <source>
        <strain evidence="3">Miyazaki F</strain>
    </source>
</reference>
<evidence type="ECO:0000313" key="3">
    <source>
        <dbReference type="EMBL" id="ACL07632.1"/>
    </source>
</evidence>
<dbReference type="InterPro" id="IPR011004">
    <property type="entry name" value="Trimer_LpxA-like_sf"/>
</dbReference>
<dbReference type="GO" id="GO:0008374">
    <property type="term" value="F:O-acyltransferase activity"/>
    <property type="evidence" value="ECO:0007669"/>
    <property type="project" value="TreeGrafter"/>
</dbReference>
<protein>
    <submittedName>
        <fullName evidence="3">Acetyltransferase (Isoleucine patch superfamily)-like protein</fullName>
    </submittedName>
</protein>
<dbReference type="HOGENOM" id="CLU_084158_0_0_7"/>
<dbReference type="GO" id="GO:0005829">
    <property type="term" value="C:cytosol"/>
    <property type="evidence" value="ECO:0007669"/>
    <property type="project" value="TreeGrafter"/>
</dbReference>
<dbReference type="AlphaFoldDB" id="B8DK36"/>
<dbReference type="PANTHER" id="PTHR23416">
    <property type="entry name" value="SIALIC ACID SYNTHASE-RELATED"/>
    <property type="match status" value="1"/>
</dbReference>
<dbReference type="EMBL" id="CP001197">
    <property type="protein sequence ID" value="ACL07632.1"/>
    <property type="molecule type" value="Genomic_DNA"/>
</dbReference>
<sequence length="267" mass="29567">MGGWAAFKVAIRKRETPFHARLYDMAKFIFGISMPVVPGLHSFLYNEWATRTSIWHNFWRVVYYEPMFKSQCRSVGKNFRMWYSGNGTTRILGNLGIYIGDNVAMFDKVSLVGLTVCENPELHIGSNVYIAPFVRFMVAKRIDVGDYSMVGCHIIMDNSGHPVADARARMVPGGGHPSKGGVRPVRIGVLCFLGEASVIYPGTTVGDGVVAKVGTHIMGEIPPFCLIEGNPCRIVGKLPINDDLAEVFGEERVRAWRKAQDVVVLDA</sequence>
<proteinExistence type="inferred from homology"/>
<dbReference type="STRING" id="883.DvMF_0675"/>
<dbReference type="OrthoDB" id="9782091at2"/>
<dbReference type="InterPro" id="IPR051159">
    <property type="entry name" value="Hexapeptide_acetyltransf"/>
</dbReference>
<dbReference type="SUPFAM" id="SSF51161">
    <property type="entry name" value="Trimeric LpxA-like enzymes"/>
    <property type="match status" value="1"/>
</dbReference>
<dbReference type="KEGG" id="dvm:DvMF_0675"/>
<keyword evidence="2 3" id="KW-0808">Transferase</keyword>
<dbReference type="eggNOG" id="COG0110">
    <property type="taxonomic scope" value="Bacteria"/>
</dbReference>
<evidence type="ECO:0000256" key="2">
    <source>
        <dbReference type="ARBA" id="ARBA00022679"/>
    </source>
</evidence>
<gene>
    <name evidence="3" type="ordered locus">DvMF_0675</name>
</gene>
<accession>B8DK36</accession>
<comment type="similarity">
    <text evidence="1">Belongs to the transferase hexapeptide repeat family.</text>
</comment>